<dbReference type="Proteomes" id="UP000178046">
    <property type="component" value="Unassembled WGS sequence"/>
</dbReference>
<name>A0A1F5X5U4_9BACT</name>
<dbReference type="EMBL" id="MFIA01000002">
    <property type="protein sequence ID" value="OGF83288.1"/>
    <property type="molecule type" value="Genomic_DNA"/>
</dbReference>
<evidence type="ECO:0000313" key="2">
    <source>
        <dbReference type="Proteomes" id="UP000178046"/>
    </source>
</evidence>
<reference evidence="1 2" key="1">
    <citation type="journal article" date="2016" name="Nat. Commun.">
        <title>Thousands of microbial genomes shed light on interconnected biogeochemical processes in an aquifer system.</title>
        <authorList>
            <person name="Anantharaman K."/>
            <person name="Brown C.T."/>
            <person name="Hug L.A."/>
            <person name="Sharon I."/>
            <person name="Castelle C.J."/>
            <person name="Probst A.J."/>
            <person name="Thomas B.C."/>
            <person name="Singh A."/>
            <person name="Wilkins M.J."/>
            <person name="Karaoz U."/>
            <person name="Brodie E.L."/>
            <person name="Williams K.H."/>
            <person name="Hubbard S.S."/>
            <person name="Banfield J.F."/>
        </authorList>
    </citation>
    <scope>NUCLEOTIDE SEQUENCE [LARGE SCALE GENOMIC DNA]</scope>
</reference>
<proteinExistence type="predicted"/>
<evidence type="ECO:0000313" key="1">
    <source>
        <dbReference type="EMBL" id="OGF83288.1"/>
    </source>
</evidence>
<organism evidence="1 2">
    <name type="scientific">Candidatus Giovannonibacteria bacterium RIFCSPLOWO2_01_FULL_44_16</name>
    <dbReference type="NCBI Taxonomy" id="1798348"/>
    <lineage>
        <taxon>Bacteria</taxon>
        <taxon>Candidatus Giovannoniibacteriota</taxon>
    </lineage>
</organism>
<gene>
    <name evidence="1" type="ORF">A2924_03315</name>
</gene>
<comment type="caution">
    <text evidence="1">The sequence shown here is derived from an EMBL/GenBank/DDBJ whole genome shotgun (WGS) entry which is preliminary data.</text>
</comment>
<accession>A0A1F5X5U4</accession>
<dbReference type="AlphaFoldDB" id="A0A1F5X5U4"/>
<sequence>MTTATIQKELERASRFMGVDKKKLIDRALILYLESIRQQSDLYNEFDAWENLSDEALLKFEKSLQHDKG</sequence>
<protein>
    <submittedName>
        <fullName evidence="1">Uncharacterized protein</fullName>
    </submittedName>
</protein>